<feature type="transmembrane region" description="Helical" evidence="1">
    <location>
        <begin position="146"/>
        <end position="169"/>
    </location>
</feature>
<reference evidence="2 3" key="1">
    <citation type="submission" date="2017-09" db="EMBL/GenBank/DDBJ databases">
        <authorList>
            <person name="Ehlers B."/>
            <person name="Leendertz F.H."/>
        </authorList>
    </citation>
    <scope>NUCLEOTIDE SEQUENCE [LARGE SCALE GENOMIC DNA]</scope>
    <source>
        <strain evidence="2 3">CGMCC 1.05381</strain>
    </source>
</reference>
<evidence type="ECO:0000313" key="3">
    <source>
        <dbReference type="Proteomes" id="UP000219440"/>
    </source>
</evidence>
<keyword evidence="1" id="KW-0472">Membrane</keyword>
<feature type="transmembrane region" description="Helical" evidence="1">
    <location>
        <begin position="75"/>
        <end position="97"/>
    </location>
</feature>
<accession>A0A2C8YRV4</accession>
<gene>
    <name evidence="2" type="ORF">SAMN06296378_0537</name>
</gene>
<feature type="transmembrane region" description="Helical" evidence="1">
    <location>
        <begin position="117"/>
        <end position="134"/>
    </location>
</feature>
<protein>
    <recommendedName>
        <fullName evidence="4">FAR-17a/AIG1-like protein</fullName>
    </recommendedName>
</protein>
<feature type="transmembrane region" description="Helical" evidence="1">
    <location>
        <begin position="12"/>
        <end position="32"/>
    </location>
</feature>
<organism evidence="2 3">
    <name type="scientific">Salinibacterium xinjiangense</name>
    <dbReference type="NCBI Taxonomy" id="386302"/>
    <lineage>
        <taxon>Bacteria</taxon>
        <taxon>Bacillati</taxon>
        <taxon>Actinomycetota</taxon>
        <taxon>Actinomycetes</taxon>
        <taxon>Micrococcales</taxon>
        <taxon>Microbacteriaceae</taxon>
        <taxon>Salinibacterium</taxon>
    </lineage>
</organism>
<proteinExistence type="predicted"/>
<keyword evidence="3" id="KW-1185">Reference proteome</keyword>
<evidence type="ECO:0000256" key="1">
    <source>
        <dbReference type="SAM" id="Phobius"/>
    </source>
</evidence>
<name>A0A2C8YRV4_9MICO</name>
<dbReference type="RefSeq" id="WP_097059655.1">
    <property type="nucleotide sequence ID" value="NZ_BMLC01000002.1"/>
</dbReference>
<evidence type="ECO:0008006" key="4">
    <source>
        <dbReference type="Google" id="ProtNLM"/>
    </source>
</evidence>
<dbReference type="OrthoDB" id="9809977at2"/>
<evidence type="ECO:0000313" key="2">
    <source>
        <dbReference type="EMBL" id="SOE53331.1"/>
    </source>
</evidence>
<feature type="transmembrane region" description="Helical" evidence="1">
    <location>
        <begin position="181"/>
        <end position="202"/>
    </location>
</feature>
<keyword evidence="1" id="KW-0812">Transmembrane</keyword>
<feature type="transmembrane region" description="Helical" evidence="1">
    <location>
        <begin position="44"/>
        <end position="68"/>
    </location>
</feature>
<dbReference type="NCBIfam" id="NF038065">
    <property type="entry name" value="Pr6Pr"/>
    <property type="match status" value="1"/>
</dbReference>
<keyword evidence="1" id="KW-1133">Transmembrane helix</keyword>
<dbReference type="EMBL" id="OCST01000001">
    <property type="protein sequence ID" value="SOE53331.1"/>
    <property type="molecule type" value="Genomic_DNA"/>
</dbReference>
<sequence length="217" mass="24021">MPETPPARRIVGILRLAAGLTLAVALAFQIIEKVANNDMVAHEYFSYFTVQSSMIAVVALVFGGIVALRLPIDTVLYTMVQMSVFSYAVVTAVVYNVLLRGIPEEGFIESRWPGELMHVWIPLFIALDWFVSPGRPALRWTGLRFVVIYPLAWLAFTMLRGAATGWFPYPFLEPSTGVLSIAVYVIGISVFIVGLASIAIAWSRVRARERERATLAA</sequence>
<dbReference type="InterPro" id="IPR049713">
    <property type="entry name" value="Pr6Pr-like"/>
</dbReference>
<dbReference type="AlphaFoldDB" id="A0A2C8YRV4"/>
<dbReference type="Proteomes" id="UP000219440">
    <property type="component" value="Unassembled WGS sequence"/>
</dbReference>